<accession>A0A1W1E7U1</accession>
<name>A0A1W1E7U1_9ZZZZ</name>
<keyword evidence="1" id="KW-0812">Transmembrane</keyword>
<feature type="transmembrane region" description="Helical" evidence="1">
    <location>
        <begin position="131"/>
        <end position="150"/>
    </location>
</feature>
<feature type="transmembrane region" description="Helical" evidence="1">
    <location>
        <begin position="12"/>
        <end position="34"/>
    </location>
</feature>
<keyword evidence="1" id="KW-0472">Membrane</keyword>
<feature type="transmembrane region" description="Helical" evidence="1">
    <location>
        <begin position="101"/>
        <end position="125"/>
    </location>
</feature>
<sequence length="151" mass="17686">MKSTSYYLRKLLKWMFVAIFVVFYPMIISIYVFLPLFIGIVGYFLILGIEKGKITYIVISLLYFINMDANLSLPFFMISTATLIVYLFFYPRFMHFRKCHVCTPLLTVFMVDMVYLALLLSYDFIFGTENVVLDDILIYTLIVDLLVAVLL</sequence>
<gene>
    <name evidence="2" type="ORF">MNB_SV-4-75</name>
</gene>
<keyword evidence="1" id="KW-1133">Transmembrane helix</keyword>
<protein>
    <submittedName>
        <fullName evidence="2">Uncharacterized protein</fullName>
    </submittedName>
</protein>
<dbReference type="AlphaFoldDB" id="A0A1W1E7U1"/>
<organism evidence="2">
    <name type="scientific">hydrothermal vent metagenome</name>
    <dbReference type="NCBI Taxonomy" id="652676"/>
    <lineage>
        <taxon>unclassified sequences</taxon>
        <taxon>metagenomes</taxon>
        <taxon>ecological metagenomes</taxon>
    </lineage>
</organism>
<evidence type="ECO:0000313" key="2">
    <source>
        <dbReference type="EMBL" id="SFV89927.1"/>
    </source>
</evidence>
<proteinExistence type="predicted"/>
<feature type="transmembrane region" description="Helical" evidence="1">
    <location>
        <begin position="71"/>
        <end position="89"/>
    </location>
</feature>
<feature type="transmembrane region" description="Helical" evidence="1">
    <location>
        <begin position="41"/>
        <end position="65"/>
    </location>
</feature>
<evidence type="ECO:0000256" key="1">
    <source>
        <dbReference type="SAM" id="Phobius"/>
    </source>
</evidence>
<dbReference type="EMBL" id="FPIB01000005">
    <property type="protein sequence ID" value="SFV89927.1"/>
    <property type="molecule type" value="Genomic_DNA"/>
</dbReference>
<reference evidence="2" key="1">
    <citation type="submission" date="2016-10" db="EMBL/GenBank/DDBJ databases">
        <authorList>
            <person name="de Groot N.N."/>
        </authorList>
    </citation>
    <scope>NUCLEOTIDE SEQUENCE</scope>
</reference>